<dbReference type="GO" id="GO:0005524">
    <property type="term" value="F:ATP binding"/>
    <property type="evidence" value="ECO:0007669"/>
    <property type="project" value="InterPro"/>
</dbReference>
<dbReference type="InterPro" id="IPR004422">
    <property type="entry name" value="RFAP_synthase"/>
</dbReference>
<organism evidence="5 6">
    <name type="scientific">Streptomyces corynorhini</name>
    <dbReference type="NCBI Taxonomy" id="2282652"/>
    <lineage>
        <taxon>Bacteria</taxon>
        <taxon>Bacillati</taxon>
        <taxon>Actinomycetota</taxon>
        <taxon>Actinomycetes</taxon>
        <taxon>Kitasatosporales</taxon>
        <taxon>Streptomycetaceae</taxon>
        <taxon>Streptomyces</taxon>
    </lineage>
</organism>
<keyword evidence="6" id="KW-1185">Reference proteome</keyword>
<evidence type="ECO:0000256" key="1">
    <source>
        <dbReference type="ARBA" id="ARBA00022679"/>
    </source>
</evidence>
<dbReference type="InterPro" id="IPR014721">
    <property type="entry name" value="Ribsml_uS5_D2-typ_fold_subgr"/>
</dbReference>
<feature type="domain" description="GHMP kinase N-terminal" evidence="4">
    <location>
        <begin position="82"/>
        <end position="159"/>
    </location>
</feature>
<dbReference type="Proteomes" id="UP000253741">
    <property type="component" value="Unassembled WGS sequence"/>
</dbReference>
<accession>A0A370BDG7</accession>
<reference evidence="5 6" key="1">
    <citation type="submission" date="2018-07" db="EMBL/GenBank/DDBJ databases">
        <title>Streptomyces species from bats.</title>
        <authorList>
            <person name="Dunlap C."/>
        </authorList>
    </citation>
    <scope>NUCLEOTIDE SEQUENCE [LARGE SCALE GENOMIC DNA]</scope>
    <source>
        <strain evidence="5 6">AC230</strain>
    </source>
</reference>
<evidence type="ECO:0000313" key="5">
    <source>
        <dbReference type="EMBL" id="RDG39808.1"/>
    </source>
</evidence>
<dbReference type="InterPro" id="IPR006204">
    <property type="entry name" value="GHMP_kinase_N_dom"/>
</dbReference>
<evidence type="ECO:0000313" key="6">
    <source>
        <dbReference type="Proteomes" id="UP000253741"/>
    </source>
</evidence>
<keyword evidence="1" id="KW-0808">Transferase</keyword>
<feature type="region of interest" description="Disordered" evidence="3">
    <location>
        <begin position="1"/>
        <end position="23"/>
    </location>
</feature>
<gene>
    <name evidence="5" type="ORF">DVH02_01870</name>
</gene>
<dbReference type="GO" id="GO:0016301">
    <property type="term" value="F:kinase activity"/>
    <property type="evidence" value="ECO:0007669"/>
    <property type="project" value="UniProtKB-KW"/>
</dbReference>
<dbReference type="PANTHER" id="PTHR20861:SF6">
    <property type="entry name" value="BETA-RIBOFURANOSYLPHENOL 5'-PHOSPHATE SYNTHASE"/>
    <property type="match status" value="1"/>
</dbReference>
<dbReference type="AlphaFoldDB" id="A0A370BDG7"/>
<dbReference type="RefSeq" id="WP_114621891.1">
    <property type="nucleotide sequence ID" value="NZ_QQNA01000009.1"/>
</dbReference>
<dbReference type="PANTHER" id="PTHR20861">
    <property type="entry name" value="HOMOSERINE/4-DIPHOSPHOCYTIDYL-2-C-METHYL-D-ERYTHRITOL KINASE"/>
    <property type="match status" value="1"/>
</dbReference>
<dbReference type="Pfam" id="PF00288">
    <property type="entry name" value="GHMP_kinases_N"/>
    <property type="match status" value="1"/>
</dbReference>
<dbReference type="SUPFAM" id="SSF54211">
    <property type="entry name" value="Ribosomal protein S5 domain 2-like"/>
    <property type="match status" value="1"/>
</dbReference>
<dbReference type="NCBIfam" id="TIGR00144">
    <property type="entry name" value="beta_RFAP_syn"/>
    <property type="match status" value="1"/>
</dbReference>
<dbReference type="EMBL" id="QQNA01000009">
    <property type="protein sequence ID" value="RDG39808.1"/>
    <property type="molecule type" value="Genomic_DNA"/>
</dbReference>
<evidence type="ECO:0000256" key="2">
    <source>
        <dbReference type="ARBA" id="ARBA00022777"/>
    </source>
</evidence>
<proteinExistence type="predicted"/>
<evidence type="ECO:0000256" key="3">
    <source>
        <dbReference type="SAM" id="MobiDB-lite"/>
    </source>
</evidence>
<dbReference type="PIRSF" id="PIRSF004884">
    <property type="entry name" value="Sugar_kin_arch"/>
    <property type="match status" value="1"/>
</dbReference>
<evidence type="ECO:0000259" key="4">
    <source>
        <dbReference type="Pfam" id="PF00288"/>
    </source>
</evidence>
<dbReference type="InterPro" id="IPR020568">
    <property type="entry name" value="Ribosomal_Su5_D2-typ_SF"/>
</dbReference>
<keyword evidence="2" id="KW-0418">Kinase</keyword>
<sequence length="353" mass="37091">MSSASSEDVRPARPGAFPSPDEVEVRAPSRVHITLIDMNGSTGRRDGSVGFAVDEPGLRLSLSRGDTLRCEGTADAAQAARVTSAIRHAASALGVSEAVHARLLGPVPAHCGLGSGTQLRLSALRGLAELGGRTLSDRELVALSGRGGTSGIGVHAFSRGGFLVDGGHRVRDKGAFLPSRFAEGVPVPPLLYSRMPPEHWGVVLAVPAGVRGLEGAAEKDFMTRHTPLPLPAVQAVTHTVLMGLLPALEEGDLPAFGHCLTALQDIGWKQAHWRREELRSWRPLLDLMCAQGAAGGGLSSTGPLVYAVYDRTVHHGAELAERVRAGARRAGMRLTSLITTNFGRPAAVGHSEE</sequence>
<protein>
    <recommendedName>
        <fullName evidence="4">GHMP kinase N-terminal domain-containing protein</fullName>
    </recommendedName>
</protein>
<name>A0A370BDG7_9ACTN</name>
<dbReference type="Gene3D" id="3.30.230.10">
    <property type="match status" value="1"/>
</dbReference>
<comment type="caution">
    <text evidence="5">The sequence shown here is derived from an EMBL/GenBank/DDBJ whole genome shotgun (WGS) entry which is preliminary data.</text>
</comment>